<keyword evidence="10" id="KW-0406">Ion transport</keyword>
<evidence type="ECO:0000256" key="4">
    <source>
        <dbReference type="ARBA" id="ARBA00022448"/>
    </source>
</evidence>
<dbReference type="Gene3D" id="2.40.30.10">
    <property type="entry name" value="Translation factors"/>
    <property type="match status" value="1"/>
</dbReference>
<sequence>MSTPINSTVPAPASSGASAPASTTDASAFVLHVNYFILALAATFWLCRLPRALARLWQFSEWTTGHILRHVPRPPPAPTVVMSSRGAYLATKELDSEVSHTAASRARHARRVDAKGAPIHVSYPPHVATTMPLLRPLAAPLSTRIAPGFTFAQFMVLIVYISVLVYPTSVATAGPFVDLDRAGWIALSQLPLVILFASKNNVLGMLIGSSYESLSFLHRFAARVVIIGCNAHGLGYIFKWSQAGEFQAKIRQPAYVNALLALTAVNLIFIFSTAFFRSKYYRIFLSTHITGFSILFPALWFHKPALHPYIYVALGFYGLDHLLRLVKTRVYTAIVRPLPDMGVTRIEVPQLNAGWRAGQHVRLRVLSGAMGLTGWAESHPFTIASVSGSDEGLVLMVKKSGDWTTRLFDFAKTGGYVDAGVGRNVNVVLEGPYGGPGHAMFHSYSAAVFVAGGSGITFAMAAIQELIAQDLRGHSRVRLIELIWTVQDPAALLPLYPLFNSLIERSVFTRVRIAVFYTRAPIGKFPFAETAFPTTNLQMAPGRPRLATMLENSISRTVKLGAAGGKDEERMSGMLVAVCGPTGLADGVAEAIAKIEPLRRDQVGGVEVHTEAFGF</sequence>
<evidence type="ECO:0000256" key="13">
    <source>
        <dbReference type="ARBA" id="ARBA00048483"/>
    </source>
</evidence>
<keyword evidence="9" id="KW-0560">Oxidoreductase</keyword>
<evidence type="ECO:0000256" key="6">
    <source>
        <dbReference type="ARBA" id="ARBA00022692"/>
    </source>
</evidence>
<dbReference type="CDD" id="cd06186">
    <property type="entry name" value="NOX_Duox_like_FAD_NADP"/>
    <property type="match status" value="1"/>
</dbReference>
<dbReference type="InterPro" id="IPR039261">
    <property type="entry name" value="FNR_nucleotide-bd"/>
</dbReference>
<feature type="transmembrane region" description="Helical" evidence="14">
    <location>
        <begin position="145"/>
        <end position="166"/>
    </location>
</feature>
<evidence type="ECO:0000256" key="3">
    <source>
        <dbReference type="ARBA" id="ARBA00012668"/>
    </source>
</evidence>
<dbReference type="InterPro" id="IPR013112">
    <property type="entry name" value="FAD-bd_8"/>
</dbReference>
<accession>A0AAD7GU39</accession>
<gene>
    <name evidence="16" type="ORF">B0H17DRAFT_1193059</name>
</gene>
<dbReference type="SUPFAM" id="SSF52343">
    <property type="entry name" value="Ferredoxin reductase-like, C-terminal NADP-linked domain"/>
    <property type="match status" value="1"/>
</dbReference>
<dbReference type="GO" id="GO:0015677">
    <property type="term" value="P:copper ion import"/>
    <property type="evidence" value="ECO:0007669"/>
    <property type="project" value="TreeGrafter"/>
</dbReference>
<dbReference type="Pfam" id="PF08022">
    <property type="entry name" value="FAD_binding_8"/>
    <property type="match status" value="1"/>
</dbReference>
<feature type="transmembrane region" description="Helical" evidence="14">
    <location>
        <begin position="26"/>
        <end position="47"/>
    </location>
</feature>
<evidence type="ECO:0000259" key="15">
    <source>
        <dbReference type="PROSITE" id="PS51384"/>
    </source>
</evidence>
<dbReference type="Gene3D" id="3.40.50.80">
    <property type="entry name" value="Nucleotide-binding domain of ferredoxin-NADP reductase (FNR) module"/>
    <property type="match status" value="1"/>
</dbReference>
<evidence type="ECO:0000313" key="17">
    <source>
        <dbReference type="Proteomes" id="UP001221757"/>
    </source>
</evidence>
<dbReference type="GO" id="GO:0006826">
    <property type="term" value="P:iron ion transport"/>
    <property type="evidence" value="ECO:0007669"/>
    <property type="project" value="TreeGrafter"/>
</dbReference>
<dbReference type="GO" id="GO:0006879">
    <property type="term" value="P:intracellular iron ion homeostasis"/>
    <property type="evidence" value="ECO:0007669"/>
    <property type="project" value="TreeGrafter"/>
</dbReference>
<dbReference type="InterPro" id="IPR013121">
    <property type="entry name" value="Fe_red_NAD-bd_6"/>
</dbReference>
<organism evidence="16 17">
    <name type="scientific">Mycena rosella</name>
    <name type="common">Pink bonnet</name>
    <name type="synonym">Agaricus rosellus</name>
    <dbReference type="NCBI Taxonomy" id="1033263"/>
    <lineage>
        <taxon>Eukaryota</taxon>
        <taxon>Fungi</taxon>
        <taxon>Dikarya</taxon>
        <taxon>Basidiomycota</taxon>
        <taxon>Agaricomycotina</taxon>
        <taxon>Agaricomycetes</taxon>
        <taxon>Agaricomycetidae</taxon>
        <taxon>Agaricales</taxon>
        <taxon>Marasmiineae</taxon>
        <taxon>Mycenaceae</taxon>
        <taxon>Mycena</taxon>
    </lineage>
</organism>
<evidence type="ECO:0000256" key="5">
    <source>
        <dbReference type="ARBA" id="ARBA00022475"/>
    </source>
</evidence>
<evidence type="ECO:0000256" key="2">
    <source>
        <dbReference type="ARBA" id="ARBA00006278"/>
    </source>
</evidence>
<dbReference type="EC" id="1.16.1.9" evidence="3"/>
<keyword evidence="7" id="KW-0249">Electron transport</keyword>
<feature type="transmembrane region" description="Helical" evidence="14">
    <location>
        <begin position="308"/>
        <end position="326"/>
    </location>
</feature>
<protein>
    <recommendedName>
        <fullName evidence="3">ferric-chelate reductase (NADPH)</fullName>
        <ecNumber evidence="3">1.16.1.9</ecNumber>
    </recommendedName>
</protein>
<dbReference type="GO" id="GO:0052851">
    <property type="term" value="F:ferric-chelate reductase (NADPH) activity"/>
    <property type="evidence" value="ECO:0007669"/>
    <property type="project" value="UniProtKB-EC"/>
</dbReference>
<dbReference type="InterPro" id="IPR013130">
    <property type="entry name" value="Fe3_Rdtase_TM_dom"/>
</dbReference>
<evidence type="ECO:0000256" key="8">
    <source>
        <dbReference type="ARBA" id="ARBA00022989"/>
    </source>
</evidence>
<comment type="caution">
    <text evidence="16">The sequence shown here is derived from an EMBL/GenBank/DDBJ whole genome shotgun (WGS) entry which is preliminary data.</text>
</comment>
<evidence type="ECO:0000256" key="7">
    <source>
        <dbReference type="ARBA" id="ARBA00022982"/>
    </source>
</evidence>
<keyword evidence="12" id="KW-0325">Glycoprotein</keyword>
<dbReference type="PROSITE" id="PS51384">
    <property type="entry name" value="FAD_FR"/>
    <property type="match status" value="1"/>
</dbReference>
<evidence type="ECO:0000256" key="10">
    <source>
        <dbReference type="ARBA" id="ARBA00023065"/>
    </source>
</evidence>
<keyword evidence="8 14" id="KW-1133">Transmembrane helix</keyword>
<feature type="transmembrane region" description="Helical" evidence="14">
    <location>
        <begin position="258"/>
        <end position="276"/>
    </location>
</feature>
<keyword evidence="5" id="KW-1003">Cell membrane</keyword>
<evidence type="ECO:0000256" key="1">
    <source>
        <dbReference type="ARBA" id="ARBA00004651"/>
    </source>
</evidence>
<dbReference type="PANTHER" id="PTHR32361">
    <property type="entry name" value="FERRIC/CUPRIC REDUCTASE TRANSMEMBRANE COMPONENT"/>
    <property type="match status" value="1"/>
</dbReference>
<comment type="subcellular location">
    <subcellularLocation>
        <location evidence="1">Cell membrane</location>
        <topology evidence="1">Multi-pass membrane protein</topology>
    </subcellularLocation>
</comment>
<feature type="transmembrane region" description="Helical" evidence="14">
    <location>
        <begin position="186"/>
        <end position="208"/>
    </location>
</feature>
<dbReference type="EMBL" id="JARKIE010000008">
    <property type="protein sequence ID" value="KAJ7705370.1"/>
    <property type="molecule type" value="Genomic_DNA"/>
</dbReference>
<dbReference type="Pfam" id="PF01794">
    <property type="entry name" value="Ferric_reduct"/>
    <property type="match status" value="1"/>
</dbReference>
<reference evidence="16" key="1">
    <citation type="submission" date="2023-03" db="EMBL/GenBank/DDBJ databases">
        <title>Massive genome expansion in bonnet fungi (Mycena s.s.) driven by repeated elements and novel gene families across ecological guilds.</title>
        <authorList>
            <consortium name="Lawrence Berkeley National Laboratory"/>
            <person name="Harder C.B."/>
            <person name="Miyauchi S."/>
            <person name="Viragh M."/>
            <person name="Kuo A."/>
            <person name="Thoen E."/>
            <person name="Andreopoulos B."/>
            <person name="Lu D."/>
            <person name="Skrede I."/>
            <person name="Drula E."/>
            <person name="Henrissat B."/>
            <person name="Morin E."/>
            <person name="Kohler A."/>
            <person name="Barry K."/>
            <person name="LaButti K."/>
            <person name="Morin E."/>
            <person name="Salamov A."/>
            <person name="Lipzen A."/>
            <person name="Mereny Z."/>
            <person name="Hegedus B."/>
            <person name="Baldrian P."/>
            <person name="Stursova M."/>
            <person name="Weitz H."/>
            <person name="Taylor A."/>
            <person name="Grigoriev I.V."/>
            <person name="Nagy L.G."/>
            <person name="Martin F."/>
            <person name="Kauserud H."/>
        </authorList>
    </citation>
    <scope>NUCLEOTIDE SEQUENCE</scope>
    <source>
        <strain evidence="16">CBHHK067</strain>
    </source>
</reference>
<dbReference type="SUPFAM" id="SSF63380">
    <property type="entry name" value="Riboflavin synthase domain-like"/>
    <property type="match status" value="1"/>
</dbReference>
<dbReference type="SFLD" id="SFLDS00052">
    <property type="entry name" value="Ferric_Reductase_Domain"/>
    <property type="match status" value="1"/>
</dbReference>
<proteinExistence type="inferred from homology"/>
<keyword evidence="6 14" id="KW-0812">Transmembrane</keyword>
<evidence type="ECO:0000256" key="11">
    <source>
        <dbReference type="ARBA" id="ARBA00023136"/>
    </source>
</evidence>
<evidence type="ECO:0000256" key="12">
    <source>
        <dbReference type="ARBA" id="ARBA00023180"/>
    </source>
</evidence>
<dbReference type="SFLD" id="SFLDG01168">
    <property type="entry name" value="Ferric_reductase_subgroup_(FRE"/>
    <property type="match status" value="1"/>
</dbReference>
<evidence type="ECO:0000256" key="9">
    <source>
        <dbReference type="ARBA" id="ARBA00023002"/>
    </source>
</evidence>
<feature type="domain" description="FAD-binding FR-type" evidence="15">
    <location>
        <begin position="318"/>
        <end position="439"/>
    </location>
</feature>
<dbReference type="Pfam" id="PF08030">
    <property type="entry name" value="NAD_binding_6"/>
    <property type="match status" value="1"/>
</dbReference>
<dbReference type="PANTHER" id="PTHR32361:SF9">
    <property type="entry name" value="FERRIC REDUCTASE TRANSMEMBRANE COMPONENT 3-RELATED"/>
    <property type="match status" value="1"/>
</dbReference>
<dbReference type="GO" id="GO:0005886">
    <property type="term" value="C:plasma membrane"/>
    <property type="evidence" value="ECO:0007669"/>
    <property type="project" value="UniProtKB-SubCell"/>
</dbReference>
<name>A0AAD7GU39_MYCRO</name>
<feature type="transmembrane region" description="Helical" evidence="14">
    <location>
        <begin position="283"/>
        <end position="302"/>
    </location>
</feature>
<dbReference type="InterPro" id="IPR017938">
    <property type="entry name" value="Riboflavin_synthase-like_b-brl"/>
</dbReference>
<evidence type="ECO:0000256" key="14">
    <source>
        <dbReference type="SAM" id="Phobius"/>
    </source>
</evidence>
<comment type="similarity">
    <text evidence="2">Belongs to the ferric reductase (FRE) family.</text>
</comment>
<dbReference type="InterPro" id="IPR017927">
    <property type="entry name" value="FAD-bd_FR_type"/>
</dbReference>
<keyword evidence="17" id="KW-1185">Reference proteome</keyword>
<dbReference type="InterPro" id="IPR051410">
    <property type="entry name" value="Ferric/Cupric_Reductase"/>
</dbReference>
<keyword evidence="4" id="KW-0813">Transport</keyword>
<dbReference type="AlphaFoldDB" id="A0AAD7GU39"/>
<evidence type="ECO:0000313" key="16">
    <source>
        <dbReference type="EMBL" id="KAJ7705370.1"/>
    </source>
</evidence>
<keyword evidence="11 14" id="KW-0472">Membrane</keyword>
<feature type="transmembrane region" description="Helical" evidence="14">
    <location>
        <begin position="220"/>
        <end position="238"/>
    </location>
</feature>
<comment type="catalytic activity">
    <reaction evidence="13">
        <text>2 a Fe(II)-siderophore + NADP(+) + H(+) = 2 a Fe(III)-siderophore + NADPH</text>
        <dbReference type="Rhea" id="RHEA:28795"/>
        <dbReference type="Rhea" id="RHEA-COMP:11342"/>
        <dbReference type="Rhea" id="RHEA-COMP:11344"/>
        <dbReference type="ChEBI" id="CHEBI:15378"/>
        <dbReference type="ChEBI" id="CHEBI:29033"/>
        <dbReference type="ChEBI" id="CHEBI:29034"/>
        <dbReference type="ChEBI" id="CHEBI:57783"/>
        <dbReference type="ChEBI" id="CHEBI:58349"/>
        <dbReference type="EC" id="1.16.1.9"/>
    </reaction>
</comment>
<dbReference type="Proteomes" id="UP001221757">
    <property type="component" value="Unassembled WGS sequence"/>
</dbReference>